<evidence type="ECO:0000256" key="1">
    <source>
        <dbReference type="SAM" id="Coils"/>
    </source>
</evidence>
<evidence type="ECO:0000313" key="3">
    <source>
        <dbReference type="EMBL" id="CAE0117313.1"/>
    </source>
</evidence>
<dbReference type="PANTHER" id="PTHR37473">
    <property type="entry name" value="EF-HAND DOMAIN-CONTAINING PROTEIN"/>
    <property type="match status" value="1"/>
</dbReference>
<feature type="region of interest" description="Disordered" evidence="2">
    <location>
        <begin position="1"/>
        <end position="22"/>
    </location>
</feature>
<dbReference type="AlphaFoldDB" id="A0A7S3F0P6"/>
<reference evidence="3" key="1">
    <citation type="submission" date="2021-01" db="EMBL/GenBank/DDBJ databases">
        <authorList>
            <person name="Corre E."/>
            <person name="Pelletier E."/>
            <person name="Niang G."/>
            <person name="Scheremetjew M."/>
            <person name="Finn R."/>
            <person name="Kale V."/>
            <person name="Holt S."/>
            <person name="Cochrane G."/>
            <person name="Meng A."/>
            <person name="Brown T."/>
            <person name="Cohen L."/>
        </authorList>
    </citation>
    <scope>NUCLEOTIDE SEQUENCE</scope>
    <source>
        <strain evidence="3">CCMP281</strain>
    </source>
</reference>
<protein>
    <submittedName>
        <fullName evidence="3">Uncharacterized protein</fullName>
    </submittedName>
</protein>
<sequence>MAGSSTAVALQDEKPQGPFTGSHMLNVKNARLRSEHDVTLLRNRLERLRQEERKALKKIEETRRRADQIVSLKTRNEENHMRKALEADYSKKQLERARQRLQGHKDMQQEAIRETAAMVAAQKKQEADMLRQQRQLIQEHVNEQKSKHVARAQQINTMIKQQAAQQQQQKMQSRMLHEEALQAEMEDRMLIEERRRNAADVLVSEMEDQEEIAIERLRRTQEAQKNAYEELERALSNPPPPLDQRRAALGDYSTGPDPDDGY</sequence>
<dbReference type="EMBL" id="HBHX01032351">
    <property type="protein sequence ID" value="CAE0117313.1"/>
    <property type="molecule type" value="Transcribed_RNA"/>
</dbReference>
<organism evidence="3">
    <name type="scientific">Haptolina ericina</name>
    <dbReference type="NCBI Taxonomy" id="156174"/>
    <lineage>
        <taxon>Eukaryota</taxon>
        <taxon>Haptista</taxon>
        <taxon>Haptophyta</taxon>
        <taxon>Prymnesiophyceae</taxon>
        <taxon>Prymnesiales</taxon>
        <taxon>Prymnesiaceae</taxon>
        <taxon>Haptolina</taxon>
    </lineage>
</organism>
<feature type="coiled-coil region" evidence="1">
    <location>
        <begin position="31"/>
        <end position="140"/>
    </location>
</feature>
<feature type="region of interest" description="Disordered" evidence="2">
    <location>
        <begin position="225"/>
        <end position="262"/>
    </location>
</feature>
<name>A0A7S3F0P6_9EUKA</name>
<gene>
    <name evidence="3" type="ORF">HERI1096_LOCUS18012</name>
</gene>
<accession>A0A7S3F0P6</accession>
<dbReference type="PANTHER" id="PTHR37473:SF1">
    <property type="entry name" value="EF-HAND DOMAIN-CONTAINING PROTEIN"/>
    <property type="match status" value="1"/>
</dbReference>
<proteinExistence type="predicted"/>
<evidence type="ECO:0000256" key="2">
    <source>
        <dbReference type="SAM" id="MobiDB-lite"/>
    </source>
</evidence>
<keyword evidence="1" id="KW-0175">Coiled coil</keyword>